<dbReference type="InterPro" id="IPR011624">
    <property type="entry name" value="Metal-dep_PHydrolase_7TM_extra"/>
</dbReference>
<dbReference type="SMART" id="SM00471">
    <property type="entry name" value="HDc"/>
    <property type="match status" value="1"/>
</dbReference>
<keyword evidence="4" id="KW-1185">Reference proteome</keyword>
<dbReference type="NCBIfam" id="TIGR00277">
    <property type="entry name" value="HDIG"/>
    <property type="match status" value="1"/>
</dbReference>
<dbReference type="InterPro" id="IPR003607">
    <property type="entry name" value="HD/PDEase_dom"/>
</dbReference>
<keyword evidence="1" id="KW-0812">Transmembrane</keyword>
<dbReference type="PANTHER" id="PTHR36442:SF1">
    <property type="entry name" value="CYCLIC-DI-AMP PHOSPHODIESTERASE PGPH"/>
    <property type="match status" value="1"/>
</dbReference>
<dbReference type="EMBL" id="BMAQ01000005">
    <property type="protein sequence ID" value="GFR37414.1"/>
    <property type="molecule type" value="Genomic_DNA"/>
</dbReference>
<dbReference type="PANTHER" id="PTHR36442">
    <property type="entry name" value="CYCLIC-DI-AMP PHOSPHODIESTERASE PGPH"/>
    <property type="match status" value="1"/>
</dbReference>
<dbReference type="InterPro" id="IPR006675">
    <property type="entry name" value="HDIG_dom"/>
</dbReference>
<feature type="transmembrane region" description="Helical" evidence="1">
    <location>
        <begin position="446"/>
        <end position="464"/>
    </location>
</feature>
<evidence type="ECO:0000313" key="3">
    <source>
        <dbReference type="EMBL" id="GFR37414.1"/>
    </source>
</evidence>
<name>A0A916VF90_9BACL</name>
<dbReference type="InterPro" id="IPR052722">
    <property type="entry name" value="PgpH_phosphodiesterase"/>
</dbReference>
<feature type="transmembrane region" description="Helical" evidence="1">
    <location>
        <begin position="339"/>
        <end position="362"/>
    </location>
</feature>
<dbReference type="PROSITE" id="PS51831">
    <property type="entry name" value="HD"/>
    <property type="match status" value="1"/>
</dbReference>
<evidence type="ECO:0000313" key="4">
    <source>
        <dbReference type="Proteomes" id="UP000654993"/>
    </source>
</evidence>
<evidence type="ECO:0000259" key="2">
    <source>
        <dbReference type="PROSITE" id="PS51831"/>
    </source>
</evidence>
<dbReference type="InterPro" id="IPR011621">
    <property type="entry name" value="Metal-dep_PHydrolase_7TM_intra"/>
</dbReference>
<feature type="domain" description="HD" evidence="2">
    <location>
        <begin position="531"/>
        <end position="679"/>
    </location>
</feature>
<feature type="transmembrane region" description="Helical" evidence="1">
    <location>
        <begin position="415"/>
        <end position="434"/>
    </location>
</feature>
<feature type="transmembrane region" description="Helical" evidence="1">
    <location>
        <begin position="390"/>
        <end position="409"/>
    </location>
</feature>
<dbReference type="AlphaFoldDB" id="A0A916VF90"/>
<proteinExistence type="predicted"/>
<sequence length="757" mass="84489">MMQSQSARQGSQAADSSRKSILNGWKDSLGVRIALFFCLAVLFYVSTSDKLLPKTYNLEPGMVSEHTILAPKQIPNEAATRKAQDEAAERVQPVYAVVPMQNGELLSILFDKLEQINGDPTFTNSERYELFPKVFPAEYEAFFEQKINAWEASNTYNESVLTAMRNAIQDQAYRIPQESYYKFTRLSAETLEQMETVALPIVNKLMSEPIENAEQARARVAEMVNASSLNTALSREIAQEIIRFVITPNKFSDAEATIQAKEAARNNVEPIYIQKNEVLVRQGEMITPELYQILQQYDLLGTEINYAAQFGLILLILLMAAVLYWYIRQSDLNIRHNNVQLLMLLLIFVINVIVMKIVALAQSQDYPYLGYLAPAALGSMLIAILLEGRLAIVCSVIFSILSSIIFNSATNDQLFDYHYGFVSLVVCFAAVFAIQKASQRSAILKTGLLISLLGGLAVLSITLLQDQYDLESIALSLVFVLASGLLTAVLAIGLLPFFEVSFGILSPLKLIELSNPNHPLLRKLLVETPGTYHHSVMVGNLAEAAAEAIGANGLLCRVGSFYHDIGKTKRPSYFIENQGNMGNPHDDLDPSISKEIIIAHARDGEQMLREYKMPKQLRDIAEQHHGTTLLKYFYHKAIKLAEENNQPIDFTEEDYRYPGPKAQTKEAAIVGIADSVEAAVRSLHNPSLEQISALVDKIIKDRLEDNQFNECDLTLRELDIIGSTLKESLLGIFHSRIEYPEDTPKKTEDGESSTNTA</sequence>
<feature type="transmembrane region" description="Helical" evidence="1">
    <location>
        <begin position="29"/>
        <end position="47"/>
    </location>
</feature>
<gene>
    <name evidence="3" type="primary">pgpH</name>
    <name evidence="3" type="ORF">PRECH8_07100</name>
</gene>
<dbReference type="Proteomes" id="UP000654993">
    <property type="component" value="Unassembled WGS sequence"/>
</dbReference>
<dbReference type="SUPFAM" id="SSF109604">
    <property type="entry name" value="HD-domain/PDEase-like"/>
    <property type="match status" value="1"/>
</dbReference>
<feature type="transmembrane region" description="Helical" evidence="1">
    <location>
        <begin position="476"/>
        <end position="498"/>
    </location>
</feature>
<dbReference type="Pfam" id="PF07698">
    <property type="entry name" value="7TM-7TMR_HD"/>
    <property type="match status" value="1"/>
</dbReference>
<feature type="transmembrane region" description="Helical" evidence="1">
    <location>
        <begin position="306"/>
        <end position="327"/>
    </location>
</feature>
<reference evidence="3" key="2">
    <citation type="journal article" date="2021" name="Data Brief">
        <title>Draft genome sequence data of the facultative, thermophilic, xylanolytic bacterium Paenibacillus sp. strain DA-C8.</title>
        <authorList>
            <person name="Chhe C."/>
            <person name="Uke A."/>
            <person name="Baramee S."/>
            <person name="Ungkulpasvich U."/>
            <person name="Tachaapaikoon C."/>
            <person name="Pason P."/>
            <person name="Waeonukul R."/>
            <person name="Ratanakhanokchai K."/>
            <person name="Kosugi A."/>
        </authorList>
    </citation>
    <scope>NUCLEOTIDE SEQUENCE</scope>
    <source>
        <strain evidence="3">DA-C8</strain>
    </source>
</reference>
<comment type="caution">
    <text evidence="3">The sequence shown here is derived from an EMBL/GenBank/DDBJ whole genome shotgun (WGS) entry which is preliminary data.</text>
</comment>
<dbReference type="Pfam" id="PF07697">
    <property type="entry name" value="7TMR-HDED"/>
    <property type="match status" value="1"/>
</dbReference>
<protein>
    <submittedName>
        <fullName evidence="3">Cyclic-di-AMP phosphodiesterase PgpH</fullName>
    </submittedName>
</protein>
<feature type="transmembrane region" description="Helical" evidence="1">
    <location>
        <begin position="368"/>
        <end position="385"/>
    </location>
</feature>
<accession>A0A916VF90</accession>
<organism evidence="3 4">
    <name type="scientific">Insulibacter thermoxylanivorax</name>
    <dbReference type="NCBI Taxonomy" id="2749268"/>
    <lineage>
        <taxon>Bacteria</taxon>
        <taxon>Bacillati</taxon>
        <taxon>Bacillota</taxon>
        <taxon>Bacilli</taxon>
        <taxon>Bacillales</taxon>
        <taxon>Paenibacillaceae</taxon>
        <taxon>Insulibacter</taxon>
    </lineage>
</organism>
<dbReference type="Gene3D" id="1.10.3210.10">
    <property type="entry name" value="Hypothetical protein af1432"/>
    <property type="match status" value="1"/>
</dbReference>
<keyword evidence="1" id="KW-1133">Transmembrane helix</keyword>
<keyword evidence="1" id="KW-0472">Membrane</keyword>
<evidence type="ECO:0000256" key="1">
    <source>
        <dbReference type="SAM" id="Phobius"/>
    </source>
</evidence>
<dbReference type="CDD" id="cd00077">
    <property type="entry name" value="HDc"/>
    <property type="match status" value="1"/>
</dbReference>
<dbReference type="InterPro" id="IPR006674">
    <property type="entry name" value="HD_domain"/>
</dbReference>
<dbReference type="Pfam" id="PF01966">
    <property type="entry name" value="HD"/>
    <property type="match status" value="1"/>
</dbReference>
<reference evidence="3" key="1">
    <citation type="submission" date="2020-08" db="EMBL/GenBank/DDBJ databases">
        <authorList>
            <person name="Uke A."/>
            <person name="Chhe C."/>
            <person name="Baramee S."/>
            <person name="Kosugi A."/>
        </authorList>
    </citation>
    <scope>NUCLEOTIDE SEQUENCE</scope>
    <source>
        <strain evidence="3">DA-C8</strain>
    </source>
</reference>